<proteinExistence type="predicted"/>
<evidence type="ECO:0000313" key="2">
    <source>
        <dbReference type="Proteomes" id="UP001652623"/>
    </source>
</evidence>
<name>A0ABM3IU79_ZIZJJ</name>
<dbReference type="SUPFAM" id="SSF53474">
    <property type="entry name" value="alpha/beta-Hydrolases"/>
    <property type="match status" value="1"/>
</dbReference>
<feature type="transmembrane region" description="Helical" evidence="1">
    <location>
        <begin position="6"/>
        <end position="28"/>
    </location>
</feature>
<dbReference type="GeneID" id="107424647"/>
<keyword evidence="1" id="KW-0812">Transmembrane</keyword>
<dbReference type="Pfam" id="PF05705">
    <property type="entry name" value="DUF829"/>
    <property type="match status" value="1"/>
</dbReference>
<accession>A0ABM3IU79</accession>
<reference evidence="3" key="1">
    <citation type="submission" date="2025-08" db="UniProtKB">
        <authorList>
            <consortium name="RefSeq"/>
        </authorList>
    </citation>
    <scope>IDENTIFICATION</scope>
    <source>
        <tissue evidence="3">Seedling</tissue>
    </source>
</reference>
<sequence length="211" mass="23703">MAENGAWFFTLLAILVGLCRYGAILEILQGQPDLIEKIKGCIVDSGAGDPFNPQVWAAGFSAAILQKRSSTSCPAGETREFNGSKTEVSMSITQEKEPPVLEILLLSLLEKIFSVVLNLPDVNQRLKKTVSILSRNQPSCPQLYMYSTADKVMPFESVEWFIEEQRRIGKKVRSFNFGSSPHVDHYRAFPDLYSSELETFLRECFATVKQK</sequence>
<keyword evidence="2" id="KW-1185">Reference proteome</keyword>
<evidence type="ECO:0000313" key="3">
    <source>
        <dbReference type="RefSeq" id="XP_048335516.1"/>
    </source>
</evidence>
<keyword evidence="1" id="KW-1133">Transmembrane helix</keyword>
<dbReference type="PANTHER" id="PTHR12265:SF11">
    <property type="entry name" value="ALPHA_BETA-HYDROLASES SUPERFAMILY PROTEIN"/>
    <property type="match status" value="1"/>
</dbReference>
<keyword evidence="1" id="KW-0472">Membrane</keyword>
<protein>
    <submittedName>
        <fullName evidence="3">Uncharacterized protein LOC107424647 isoform X3</fullName>
    </submittedName>
</protein>
<dbReference type="RefSeq" id="XP_048335516.1">
    <property type="nucleotide sequence ID" value="XM_048479559.2"/>
</dbReference>
<evidence type="ECO:0000256" key="1">
    <source>
        <dbReference type="SAM" id="Phobius"/>
    </source>
</evidence>
<organism evidence="2 3">
    <name type="scientific">Ziziphus jujuba</name>
    <name type="common">Chinese jujube</name>
    <name type="synonym">Ziziphus sativa</name>
    <dbReference type="NCBI Taxonomy" id="326968"/>
    <lineage>
        <taxon>Eukaryota</taxon>
        <taxon>Viridiplantae</taxon>
        <taxon>Streptophyta</taxon>
        <taxon>Embryophyta</taxon>
        <taxon>Tracheophyta</taxon>
        <taxon>Spermatophyta</taxon>
        <taxon>Magnoliopsida</taxon>
        <taxon>eudicotyledons</taxon>
        <taxon>Gunneridae</taxon>
        <taxon>Pentapetalae</taxon>
        <taxon>rosids</taxon>
        <taxon>fabids</taxon>
        <taxon>Rosales</taxon>
        <taxon>Rhamnaceae</taxon>
        <taxon>Paliureae</taxon>
        <taxon>Ziziphus</taxon>
    </lineage>
</organism>
<dbReference type="InterPro" id="IPR029058">
    <property type="entry name" value="AB_hydrolase_fold"/>
</dbReference>
<dbReference type="InterPro" id="IPR008547">
    <property type="entry name" value="DUF829_TMEM53"/>
</dbReference>
<dbReference type="PANTHER" id="PTHR12265">
    <property type="entry name" value="TRANSMEMBRANE PROTEIN 53"/>
    <property type="match status" value="1"/>
</dbReference>
<gene>
    <name evidence="3" type="primary">LOC107424647</name>
</gene>
<dbReference type="Proteomes" id="UP001652623">
    <property type="component" value="Chromosome 7"/>
</dbReference>